<reference evidence="2" key="1">
    <citation type="journal article" date="2019" name="Int. J. Syst. Evol. Microbiol.">
        <title>The Global Catalogue of Microorganisms (GCM) 10K type strain sequencing project: providing services to taxonomists for standard genome sequencing and annotation.</title>
        <authorList>
            <consortium name="The Broad Institute Genomics Platform"/>
            <consortium name="The Broad Institute Genome Sequencing Center for Infectious Disease"/>
            <person name="Wu L."/>
            <person name="Ma J."/>
        </authorList>
    </citation>
    <scope>NUCLEOTIDE SEQUENCE [LARGE SCALE GENOMIC DNA]</scope>
    <source>
        <strain evidence="2">CGMCC 4.7683</strain>
    </source>
</reference>
<evidence type="ECO:0000313" key="1">
    <source>
        <dbReference type="EMBL" id="GHH29149.1"/>
    </source>
</evidence>
<comment type="caution">
    <text evidence="1">The sequence shown here is derived from an EMBL/GenBank/DDBJ whole genome shotgun (WGS) entry which is preliminary data.</text>
</comment>
<organism evidence="1 2">
    <name type="scientific">Amycolatopsis oliviviridis</name>
    <dbReference type="NCBI Taxonomy" id="1471590"/>
    <lineage>
        <taxon>Bacteria</taxon>
        <taxon>Bacillati</taxon>
        <taxon>Actinomycetota</taxon>
        <taxon>Actinomycetes</taxon>
        <taxon>Pseudonocardiales</taxon>
        <taxon>Pseudonocardiaceae</taxon>
        <taxon>Amycolatopsis</taxon>
    </lineage>
</organism>
<gene>
    <name evidence="1" type="ORF">GCM10017790_60820</name>
</gene>
<accession>A0ABQ3LYS8</accession>
<evidence type="ECO:0000313" key="2">
    <source>
        <dbReference type="Proteomes" id="UP000635387"/>
    </source>
</evidence>
<name>A0ABQ3LYS8_9PSEU</name>
<dbReference type="EMBL" id="BNAY01000008">
    <property type="protein sequence ID" value="GHH29149.1"/>
    <property type="molecule type" value="Genomic_DNA"/>
</dbReference>
<keyword evidence="2" id="KW-1185">Reference proteome</keyword>
<protein>
    <submittedName>
        <fullName evidence="1">Uncharacterized protein</fullName>
    </submittedName>
</protein>
<proteinExistence type="predicted"/>
<dbReference type="Proteomes" id="UP000635387">
    <property type="component" value="Unassembled WGS sequence"/>
</dbReference>
<sequence length="59" mass="6159">MLCRAVIPACVRASSDGWAPETAVDSSKAPTATGTEHVTTRLNLLIELSLFCSNTAHSG</sequence>